<evidence type="ECO:0000259" key="9">
    <source>
        <dbReference type="PROSITE" id="PS50280"/>
    </source>
</evidence>
<dbReference type="PANTHER" id="PTHR45660">
    <property type="entry name" value="HISTONE-LYSINE N-METHYLTRANSFERASE SETMAR"/>
    <property type="match status" value="1"/>
</dbReference>
<dbReference type="InterPro" id="IPR001214">
    <property type="entry name" value="SET_dom"/>
</dbReference>
<dbReference type="PROSITE" id="PS50868">
    <property type="entry name" value="POST_SET"/>
    <property type="match status" value="1"/>
</dbReference>
<dbReference type="Gene3D" id="2.170.270.10">
    <property type="entry name" value="SET domain"/>
    <property type="match status" value="1"/>
</dbReference>
<accession>A0A8X8Z3R1</accession>
<dbReference type="SMART" id="SM00468">
    <property type="entry name" value="PreSET"/>
    <property type="match status" value="1"/>
</dbReference>
<reference evidence="13" key="1">
    <citation type="submission" date="2018-01" db="EMBL/GenBank/DDBJ databases">
        <authorList>
            <person name="Mao J.F."/>
        </authorList>
    </citation>
    <scope>NUCLEOTIDE SEQUENCE</scope>
    <source>
        <strain evidence="13">Huo1</strain>
        <tissue evidence="13">Leaf</tissue>
    </source>
</reference>
<dbReference type="InterPro" id="IPR051357">
    <property type="entry name" value="H3K9_HMTase_SUVAR3-9"/>
</dbReference>
<dbReference type="AlphaFoldDB" id="A0A8X8Z3R1"/>
<feature type="compositionally biased region" description="Basic and acidic residues" evidence="8">
    <location>
        <begin position="61"/>
        <end position="71"/>
    </location>
</feature>
<keyword evidence="6 7" id="KW-0539">Nucleus</keyword>
<dbReference type="EMBL" id="PNBA02000020">
    <property type="protein sequence ID" value="KAG6390104.1"/>
    <property type="molecule type" value="Genomic_DNA"/>
</dbReference>
<dbReference type="PROSITE" id="PS50867">
    <property type="entry name" value="PRE_SET"/>
    <property type="match status" value="1"/>
</dbReference>
<protein>
    <recommendedName>
        <fullName evidence="15">Histone-lysine N-methyltransferase SUV39H</fullName>
    </recommendedName>
</protein>
<feature type="compositionally biased region" description="Basic and acidic residues" evidence="8">
    <location>
        <begin position="141"/>
        <end position="161"/>
    </location>
</feature>
<evidence type="ECO:0000259" key="10">
    <source>
        <dbReference type="PROSITE" id="PS50867"/>
    </source>
</evidence>
<evidence type="ECO:0000313" key="13">
    <source>
        <dbReference type="EMBL" id="KAG6390104.1"/>
    </source>
</evidence>
<dbReference type="GO" id="GO:0003690">
    <property type="term" value="F:double-stranded DNA binding"/>
    <property type="evidence" value="ECO:0007669"/>
    <property type="project" value="TreeGrafter"/>
</dbReference>
<feature type="domain" description="Post-SET" evidence="11">
    <location>
        <begin position="615"/>
        <end position="631"/>
    </location>
</feature>
<feature type="domain" description="Pre-SET" evidence="10">
    <location>
        <begin position="389"/>
        <end position="451"/>
    </location>
</feature>
<keyword evidence="5" id="KW-0949">S-adenosyl-L-methionine</keyword>
<feature type="compositionally biased region" description="Basic and acidic residues" evidence="8">
    <location>
        <begin position="9"/>
        <end position="22"/>
    </location>
</feature>
<dbReference type="GO" id="GO:0005694">
    <property type="term" value="C:chromosome"/>
    <property type="evidence" value="ECO:0007669"/>
    <property type="project" value="UniProtKB-SubCell"/>
</dbReference>
<feature type="compositionally biased region" description="Basic and acidic residues" evidence="8">
    <location>
        <begin position="34"/>
        <end position="43"/>
    </location>
</feature>
<sequence length="631" mass="70049">MVVLLPTDKQPDGDLTIKEISRSKSGYSLRRTRARAETREARDSPPPAARKRTAAASARAGRPEKKIKPENAEESTAAVSGGGNRDGSAVVPVEKSAYAKVTETLRKFNRYYLNFIKAEESRCAKRDADLKAKKVSKSKSKNGDTAEDPAKKASKRPDLKATAEMRNTNAILFPKKVIGSIPGIEVGHQFFSRAEMVVVGCHHHWLAGIDFIGGTAETSRKYGKKMGLNGYKLPLAVSIVLSGQYEDDLDNCEEINCIEQRSPVRVTRGHKCQDSYVGKVYTYDGLYRVTEFWAEKGVSGFTVYKFRLKRDDGQPPLTTKEVYFTRGRIPKSISEIRGLICEDISQGLEKIRIPVTNLVDNSCIRTEDFVYIKNLKFSKNVRIPTIAPRGCGCRGSCTDPRTCACAKLNGGEFPYVHKDGGRLVEPADVVFECGPNCGCGPECVNKTSQSGLRFRLEVFRTPKKGWGVRSWDYIPSGAPICEYIGLVRKTADLDPAADNSYVFDIDCLQTMKGLNGRESRLRDVSVPSHLKEIVEESSESVPFCIDAANTGNLARFINHSCQPNLFVQCVLSNHHDIKLARVMLIAADNIPPLKELTYDYGYELDSVLDPDGTIRQMACYCGADECRKRLY</sequence>
<dbReference type="InterPro" id="IPR003105">
    <property type="entry name" value="SRA_YDG"/>
</dbReference>
<evidence type="ECO:0008006" key="15">
    <source>
        <dbReference type="Google" id="ProtNLM"/>
    </source>
</evidence>
<keyword evidence="14" id="KW-1185">Reference proteome</keyword>
<dbReference type="SMART" id="SM00317">
    <property type="entry name" value="SET"/>
    <property type="match status" value="1"/>
</dbReference>
<dbReference type="GO" id="GO:0042054">
    <property type="term" value="F:histone methyltransferase activity"/>
    <property type="evidence" value="ECO:0007669"/>
    <property type="project" value="InterPro"/>
</dbReference>
<evidence type="ECO:0000256" key="7">
    <source>
        <dbReference type="PROSITE-ProRule" id="PRU00358"/>
    </source>
</evidence>
<dbReference type="InterPro" id="IPR036987">
    <property type="entry name" value="SRA-YDG_sf"/>
</dbReference>
<dbReference type="Pfam" id="PF02182">
    <property type="entry name" value="SAD_SRA"/>
    <property type="match status" value="2"/>
</dbReference>
<dbReference type="Pfam" id="PF05033">
    <property type="entry name" value="Pre-SET"/>
    <property type="match status" value="1"/>
</dbReference>
<keyword evidence="3" id="KW-0489">Methyltransferase</keyword>
<dbReference type="PROSITE" id="PS50280">
    <property type="entry name" value="SET"/>
    <property type="match status" value="1"/>
</dbReference>
<evidence type="ECO:0000256" key="8">
    <source>
        <dbReference type="SAM" id="MobiDB-lite"/>
    </source>
</evidence>
<dbReference type="SUPFAM" id="SSF88697">
    <property type="entry name" value="PUA domain-like"/>
    <property type="match status" value="1"/>
</dbReference>
<dbReference type="Gene3D" id="2.30.280.10">
    <property type="entry name" value="SRA-YDG"/>
    <property type="match status" value="2"/>
</dbReference>
<dbReference type="InterPro" id="IPR015947">
    <property type="entry name" value="PUA-like_sf"/>
</dbReference>
<evidence type="ECO:0000256" key="5">
    <source>
        <dbReference type="ARBA" id="ARBA00022691"/>
    </source>
</evidence>
<dbReference type="Proteomes" id="UP000298416">
    <property type="component" value="Unassembled WGS sequence"/>
</dbReference>
<evidence type="ECO:0000256" key="1">
    <source>
        <dbReference type="ARBA" id="ARBA00004286"/>
    </source>
</evidence>
<dbReference type="GO" id="GO:0032259">
    <property type="term" value="P:methylation"/>
    <property type="evidence" value="ECO:0007669"/>
    <property type="project" value="UniProtKB-KW"/>
</dbReference>
<dbReference type="GO" id="GO:0008270">
    <property type="term" value="F:zinc ion binding"/>
    <property type="evidence" value="ECO:0007669"/>
    <property type="project" value="InterPro"/>
</dbReference>
<proteinExistence type="predicted"/>
<keyword evidence="4" id="KW-0808">Transferase</keyword>
<dbReference type="SMART" id="SM00466">
    <property type="entry name" value="SRA"/>
    <property type="match status" value="1"/>
</dbReference>
<dbReference type="GO" id="GO:0005634">
    <property type="term" value="C:nucleus"/>
    <property type="evidence" value="ECO:0007669"/>
    <property type="project" value="UniProtKB-SubCell"/>
</dbReference>
<feature type="domain" description="SET" evidence="9">
    <location>
        <begin position="454"/>
        <end position="601"/>
    </location>
</feature>
<dbReference type="InterPro" id="IPR007728">
    <property type="entry name" value="Pre-SET_dom"/>
</dbReference>
<organism evidence="13">
    <name type="scientific">Salvia splendens</name>
    <name type="common">Scarlet sage</name>
    <dbReference type="NCBI Taxonomy" id="180675"/>
    <lineage>
        <taxon>Eukaryota</taxon>
        <taxon>Viridiplantae</taxon>
        <taxon>Streptophyta</taxon>
        <taxon>Embryophyta</taxon>
        <taxon>Tracheophyta</taxon>
        <taxon>Spermatophyta</taxon>
        <taxon>Magnoliopsida</taxon>
        <taxon>eudicotyledons</taxon>
        <taxon>Gunneridae</taxon>
        <taxon>Pentapetalae</taxon>
        <taxon>asterids</taxon>
        <taxon>lamiids</taxon>
        <taxon>Lamiales</taxon>
        <taxon>Lamiaceae</taxon>
        <taxon>Nepetoideae</taxon>
        <taxon>Mentheae</taxon>
        <taxon>Salviinae</taxon>
        <taxon>Salvia</taxon>
        <taxon>Salvia subgen. Calosphace</taxon>
        <taxon>core Calosphace</taxon>
    </lineage>
</organism>
<dbReference type="PROSITE" id="PS51015">
    <property type="entry name" value="YDG"/>
    <property type="match status" value="1"/>
</dbReference>
<dbReference type="Pfam" id="PF00856">
    <property type="entry name" value="SET"/>
    <property type="match status" value="1"/>
</dbReference>
<feature type="region of interest" description="Disordered" evidence="8">
    <location>
        <begin position="1"/>
        <end position="89"/>
    </location>
</feature>
<evidence type="ECO:0000256" key="6">
    <source>
        <dbReference type="ARBA" id="ARBA00023242"/>
    </source>
</evidence>
<feature type="region of interest" description="Disordered" evidence="8">
    <location>
        <begin position="127"/>
        <end position="161"/>
    </location>
</feature>
<gene>
    <name evidence="13" type="ORF">SASPL_151586</name>
</gene>
<evidence type="ECO:0000313" key="14">
    <source>
        <dbReference type="Proteomes" id="UP000298416"/>
    </source>
</evidence>
<feature type="domain" description="YDG" evidence="12">
    <location>
        <begin position="179"/>
        <end position="310"/>
    </location>
</feature>
<reference evidence="13" key="2">
    <citation type="submission" date="2020-08" db="EMBL/GenBank/DDBJ databases">
        <title>Plant Genome Project.</title>
        <authorList>
            <person name="Zhang R.-G."/>
        </authorList>
    </citation>
    <scope>NUCLEOTIDE SEQUENCE</scope>
    <source>
        <strain evidence="13">Huo1</strain>
        <tissue evidence="13">Leaf</tissue>
    </source>
</reference>
<evidence type="ECO:0000259" key="12">
    <source>
        <dbReference type="PROSITE" id="PS51015"/>
    </source>
</evidence>
<evidence type="ECO:0000256" key="4">
    <source>
        <dbReference type="ARBA" id="ARBA00022679"/>
    </source>
</evidence>
<comment type="caution">
    <text evidence="13">The sequence shown here is derived from an EMBL/GenBank/DDBJ whole genome shotgun (WGS) entry which is preliminary data.</text>
</comment>
<keyword evidence="2" id="KW-0158">Chromosome</keyword>
<name>A0A8X8Z3R1_SALSN</name>
<dbReference type="SUPFAM" id="SSF82199">
    <property type="entry name" value="SET domain"/>
    <property type="match status" value="1"/>
</dbReference>
<evidence type="ECO:0000256" key="3">
    <source>
        <dbReference type="ARBA" id="ARBA00022603"/>
    </source>
</evidence>
<comment type="subcellular location">
    <subcellularLocation>
        <location evidence="1">Chromosome</location>
    </subcellularLocation>
    <subcellularLocation>
        <location evidence="7">Nucleus</location>
    </subcellularLocation>
</comment>
<dbReference type="PANTHER" id="PTHR45660:SF94">
    <property type="entry name" value="HISTONE-LYSINE N-METHYLTRANSFERASE, H3 LYSINE-9 SPECIFIC SUVH4"/>
    <property type="match status" value="1"/>
</dbReference>
<dbReference type="InterPro" id="IPR046341">
    <property type="entry name" value="SET_dom_sf"/>
</dbReference>
<dbReference type="InterPro" id="IPR003616">
    <property type="entry name" value="Post-SET_dom"/>
</dbReference>
<evidence type="ECO:0000256" key="2">
    <source>
        <dbReference type="ARBA" id="ARBA00022454"/>
    </source>
</evidence>
<evidence type="ECO:0000259" key="11">
    <source>
        <dbReference type="PROSITE" id="PS50868"/>
    </source>
</evidence>